<keyword evidence="5 10" id="KW-0812">Transmembrane</keyword>
<accession>A0A1Z5JVG0</accession>
<evidence type="ECO:0000256" key="2">
    <source>
        <dbReference type="ARBA" id="ARBA00004259"/>
    </source>
</evidence>
<dbReference type="EMBL" id="BDSP01000123">
    <property type="protein sequence ID" value="GAX17846.1"/>
    <property type="molecule type" value="Genomic_DNA"/>
</dbReference>
<evidence type="ECO:0000256" key="3">
    <source>
        <dbReference type="ARBA" id="ARBA00004586"/>
    </source>
</evidence>
<evidence type="ECO:0000256" key="4">
    <source>
        <dbReference type="ARBA" id="ARBA00006627"/>
    </source>
</evidence>
<evidence type="ECO:0000313" key="12">
    <source>
        <dbReference type="Proteomes" id="UP000198406"/>
    </source>
</evidence>
<proteinExistence type="inferred from homology"/>
<dbReference type="GO" id="GO:0005637">
    <property type="term" value="C:nuclear inner membrane"/>
    <property type="evidence" value="ECO:0007669"/>
    <property type="project" value="TreeGrafter"/>
</dbReference>
<dbReference type="PANTHER" id="PTHR13416">
    <property type="match status" value="1"/>
</dbReference>
<comment type="caution">
    <text evidence="11">The sequence shown here is derived from an EMBL/GenBank/DDBJ whole genome shotgun (WGS) entry which is preliminary data.</text>
</comment>
<evidence type="ECO:0000256" key="6">
    <source>
        <dbReference type="ARBA" id="ARBA00022824"/>
    </source>
</evidence>
<evidence type="ECO:0000256" key="9">
    <source>
        <dbReference type="ARBA" id="ARBA00023242"/>
    </source>
</evidence>
<dbReference type="GO" id="GO:0071763">
    <property type="term" value="P:nuclear membrane organization"/>
    <property type="evidence" value="ECO:0007669"/>
    <property type="project" value="TreeGrafter"/>
</dbReference>
<dbReference type="GO" id="GO:0005789">
    <property type="term" value="C:endoplasmic reticulum membrane"/>
    <property type="evidence" value="ECO:0007669"/>
    <property type="project" value="UniProtKB-SubCell"/>
</dbReference>
<dbReference type="AlphaFoldDB" id="A0A1Z5JVG0"/>
<dbReference type="Proteomes" id="UP000198406">
    <property type="component" value="Unassembled WGS sequence"/>
</dbReference>
<evidence type="ECO:0000256" key="5">
    <source>
        <dbReference type="ARBA" id="ARBA00022692"/>
    </source>
</evidence>
<dbReference type="InParanoid" id="A0A1Z5JVG0"/>
<evidence type="ECO:0008006" key="13">
    <source>
        <dbReference type="Google" id="ProtNLM"/>
    </source>
</evidence>
<keyword evidence="12" id="KW-1185">Reference proteome</keyword>
<protein>
    <recommendedName>
        <fullName evidence="13">Transmembrane protein 43</fullName>
    </recommendedName>
</protein>
<dbReference type="InterPro" id="IPR012430">
    <property type="entry name" value="TMEM43_fam"/>
</dbReference>
<keyword evidence="8 10" id="KW-0472">Membrane</keyword>
<keyword evidence="7 10" id="KW-1133">Transmembrane helix</keyword>
<evidence type="ECO:0000256" key="8">
    <source>
        <dbReference type="ARBA" id="ARBA00023136"/>
    </source>
</evidence>
<keyword evidence="9" id="KW-0539">Nucleus</keyword>
<feature type="transmembrane region" description="Helical" evidence="10">
    <location>
        <begin position="21"/>
        <end position="41"/>
    </location>
</feature>
<sequence length="411" mass="45264">MARSFPSSSAHQSFGNRALTFAVRAGVGMLVLLSALCLLIWNEVNVVAQHQSLDSGKRHTVSLGVNMIEPIREGTPVHITGDALAVNSARDILLGVTPSQALRLARHVEMYQWIEEVSSSSNDAGGTAFTYSQGWQTMLHPSDEFHDPEGHQNPTVMLFTSEQFVAAPIQLGAFVLSDSDAIVQKFSWFEDMEEGVSVDQIPNETIRNRMQLYGSKGLYYGDDPSAPQVGDLRITYQIVTSPQTVSIIAAQVGNTLAPYQTFRSGYPILLFERGSFSAFDMYDNAQGTIIFQAWKNRMVGILITFAALLILAQPFLFVGTWFPLVRDVIGTADPCVMLPIAIMIEVVVIAVTWLAYQPFLGLMLLAIVVGYFNNRLQEARNAPTAEGYVVGNADENEADEEEVEMHAVFKD</sequence>
<comment type="subcellular location">
    <subcellularLocation>
        <location evidence="1">Endomembrane system</location>
        <topology evidence="1">Multi-pass membrane protein</topology>
    </subcellularLocation>
    <subcellularLocation>
        <location evidence="3">Endoplasmic reticulum membrane</location>
    </subcellularLocation>
    <subcellularLocation>
        <location evidence="2">Nucleus envelope</location>
    </subcellularLocation>
</comment>
<dbReference type="Pfam" id="PF07787">
    <property type="entry name" value="TMEM43"/>
    <property type="match status" value="1"/>
</dbReference>
<evidence type="ECO:0000256" key="7">
    <source>
        <dbReference type="ARBA" id="ARBA00022989"/>
    </source>
</evidence>
<evidence type="ECO:0000256" key="1">
    <source>
        <dbReference type="ARBA" id="ARBA00004127"/>
    </source>
</evidence>
<keyword evidence="6" id="KW-0256">Endoplasmic reticulum</keyword>
<dbReference type="OrthoDB" id="410725at2759"/>
<evidence type="ECO:0000313" key="11">
    <source>
        <dbReference type="EMBL" id="GAX17846.1"/>
    </source>
</evidence>
<comment type="similarity">
    <text evidence="4">Belongs to the TMEM43 family.</text>
</comment>
<name>A0A1Z5JVG0_FISSO</name>
<reference evidence="11 12" key="1">
    <citation type="journal article" date="2015" name="Plant Cell">
        <title>Oil accumulation by the oleaginous diatom Fistulifera solaris as revealed by the genome and transcriptome.</title>
        <authorList>
            <person name="Tanaka T."/>
            <person name="Maeda Y."/>
            <person name="Veluchamy A."/>
            <person name="Tanaka M."/>
            <person name="Abida H."/>
            <person name="Marechal E."/>
            <person name="Bowler C."/>
            <person name="Muto M."/>
            <person name="Sunaga Y."/>
            <person name="Tanaka M."/>
            <person name="Yoshino T."/>
            <person name="Taniguchi T."/>
            <person name="Fukuda Y."/>
            <person name="Nemoto M."/>
            <person name="Matsumoto M."/>
            <person name="Wong P.S."/>
            <person name="Aburatani S."/>
            <person name="Fujibuchi W."/>
        </authorList>
    </citation>
    <scope>NUCLEOTIDE SEQUENCE [LARGE SCALE GENOMIC DNA]</scope>
    <source>
        <strain evidence="11 12">JPCC DA0580</strain>
    </source>
</reference>
<dbReference type="GO" id="GO:0006629">
    <property type="term" value="P:lipid metabolic process"/>
    <property type="evidence" value="ECO:0007669"/>
    <property type="project" value="TreeGrafter"/>
</dbReference>
<evidence type="ECO:0000256" key="10">
    <source>
        <dbReference type="SAM" id="Phobius"/>
    </source>
</evidence>
<organism evidence="11 12">
    <name type="scientific">Fistulifera solaris</name>
    <name type="common">Oleaginous diatom</name>
    <dbReference type="NCBI Taxonomy" id="1519565"/>
    <lineage>
        <taxon>Eukaryota</taxon>
        <taxon>Sar</taxon>
        <taxon>Stramenopiles</taxon>
        <taxon>Ochrophyta</taxon>
        <taxon>Bacillariophyta</taxon>
        <taxon>Bacillariophyceae</taxon>
        <taxon>Bacillariophycidae</taxon>
        <taxon>Naviculales</taxon>
        <taxon>Naviculaceae</taxon>
        <taxon>Fistulifera</taxon>
    </lineage>
</organism>
<dbReference type="PANTHER" id="PTHR13416:SF2">
    <property type="entry name" value="TRANSMEMBRANE PROTEIN 43"/>
    <property type="match status" value="1"/>
</dbReference>
<feature type="transmembrane region" description="Helical" evidence="10">
    <location>
        <begin position="298"/>
        <end position="324"/>
    </location>
</feature>
<gene>
    <name evidence="11" type="ORF">FisN_18Hh049</name>
</gene>
<feature type="transmembrane region" description="Helical" evidence="10">
    <location>
        <begin position="336"/>
        <end position="356"/>
    </location>
</feature>